<dbReference type="InterPro" id="IPR004919">
    <property type="entry name" value="GmrSD_N"/>
</dbReference>
<organism evidence="3 4">
    <name type="scientific">Nocardioides furvisabuli</name>
    <dbReference type="NCBI Taxonomy" id="375542"/>
    <lineage>
        <taxon>Bacteria</taxon>
        <taxon>Bacillati</taxon>
        <taxon>Actinomycetota</taxon>
        <taxon>Actinomycetes</taxon>
        <taxon>Propionibacteriales</taxon>
        <taxon>Nocardioidaceae</taxon>
        <taxon>Nocardioides</taxon>
    </lineage>
</organism>
<dbReference type="PANTHER" id="PTHR37292">
    <property type="entry name" value="VNG6097C"/>
    <property type="match status" value="1"/>
</dbReference>
<dbReference type="RefSeq" id="WP_231251045.1">
    <property type="nucleotide sequence ID" value="NZ_JAIGQB010000004.1"/>
</dbReference>
<gene>
    <name evidence="3" type="ORF">GCM10009726_34000</name>
</gene>
<dbReference type="Proteomes" id="UP001501161">
    <property type="component" value="Unassembled WGS sequence"/>
</dbReference>
<evidence type="ECO:0000313" key="3">
    <source>
        <dbReference type="EMBL" id="GAA2115306.1"/>
    </source>
</evidence>
<proteinExistence type="predicted"/>
<accession>A0ABP5JD22</accession>
<feature type="region of interest" description="Disordered" evidence="1">
    <location>
        <begin position="580"/>
        <end position="603"/>
    </location>
</feature>
<protein>
    <submittedName>
        <fullName evidence="3">DUF262 domain-containing protein</fullName>
    </submittedName>
</protein>
<sequence>MGYQLPISIGTTLKKIQSRELVLPAIQREFVWKDRQIETLFDSLMRGYPIGSFLSWTVDAETAKQFKFYDFMREYHEWTNPHCTVLDLATDKPVRAILDGQQRLTALNIGLRGSYADRTPGAWRHKAWSYPVRRLYLNVLKPADENEDGRIYDFRLLSDAQRASYDTDPEVHWFPVHLGYELDIHELVGEIAKQGVGTSPEAGQMVVKLWQAIHSEGTLYFYDEENQDVERVLDIFIRVNSGGTTLSYSDLLLSIATAQWTDRDARQEIHSIVDSLNATGAGFNFSKDAVLKAGLVLAGVTDIGFKVKNFNAANMTALQKQWDDITAALTTAVNLLADFGLSDATLTADSVLIPLAYYVHSRGLGDSYRDQPKHAADRALVRSWTLRSLIKAGVWGSGLDSLLRDLRDVIDKHGADGFPIKQIESSMAARGKSLVLGDEEVEDLLNLKYGRNRTFAVLAILFPHVNTRNVHHVDHIFPRAMLHTPKLKALGFDTDAIAAMQDQRDRLPNLQLLEGPENIAKSATDPLSWVTSNYSEDGRSAHLERHAVPWMPSAAEEFDDFFDDRKKALAARIASVLGSPTVASGEPQQHAQAETKSAPVIAE</sequence>
<dbReference type="PANTHER" id="PTHR37292:SF2">
    <property type="entry name" value="DUF262 DOMAIN-CONTAINING PROTEIN"/>
    <property type="match status" value="1"/>
</dbReference>
<reference evidence="4" key="1">
    <citation type="journal article" date="2019" name="Int. J. Syst. Evol. Microbiol.">
        <title>The Global Catalogue of Microorganisms (GCM) 10K type strain sequencing project: providing services to taxonomists for standard genome sequencing and annotation.</title>
        <authorList>
            <consortium name="The Broad Institute Genomics Platform"/>
            <consortium name="The Broad Institute Genome Sequencing Center for Infectious Disease"/>
            <person name="Wu L."/>
            <person name="Ma J."/>
        </authorList>
    </citation>
    <scope>NUCLEOTIDE SEQUENCE [LARGE SCALE GENOMIC DNA]</scope>
    <source>
        <strain evidence="4">JCM 13813</strain>
    </source>
</reference>
<dbReference type="Pfam" id="PF03235">
    <property type="entry name" value="GmrSD_N"/>
    <property type="match status" value="1"/>
</dbReference>
<keyword evidence="4" id="KW-1185">Reference proteome</keyword>
<feature type="compositionally biased region" description="Polar residues" evidence="1">
    <location>
        <begin position="586"/>
        <end position="595"/>
    </location>
</feature>
<feature type="domain" description="GmrSD restriction endonucleases N-terminal" evidence="2">
    <location>
        <begin position="13"/>
        <end position="254"/>
    </location>
</feature>
<evidence type="ECO:0000256" key="1">
    <source>
        <dbReference type="SAM" id="MobiDB-lite"/>
    </source>
</evidence>
<dbReference type="EMBL" id="BAAAMQ010000017">
    <property type="protein sequence ID" value="GAA2115306.1"/>
    <property type="molecule type" value="Genomic_DNA"/>
</dbReference>
<comment type="caution">
    <text evidence="3">The sequence shown here is derived from an EMBL/GenBank/DDBJ whole genome shotgun (WGS) entry which is preliminary data.</text>
</comment>
<evidence type="ECO:0000259" key="2">
    <source>
        <dbReference type="Pfam" id="PF03235"/>
    </source>
</evidence>
<evidence type="ECO:0000313" key="4">
    <source>
        <dbReference type="Proteomes" id="UP001501161"/>
    </source>
</evidence>
<name>A0ABP5JD22_9ACTN</name>